<gene>
    <name evidence="1" type="ORF">GCM10011335_13590</name>
</gene>
<evidence type="ECO:0000313" key="1">
    <source>
        <dbReference type="EMBL" id="GGD11939.1"/>
    </source>
</evidence>
<dbReference type="Proteomes" id="UP000613160">
    <property type="component" value="Unassembled WGS sequence"/>
</dbReference>
<protein>
    <submittedName>
        <fullName evidence="1">Uncharacterized protein</fullName>
    </submittedName>
</protein>
<proteinExistence type="predicted"/>
<evidence type="ECO:0000313" key="2">
    <source>
        <dbReference type="Proteomes" id="UP000613160"/>
    </source>
</evidence>
<keyword evidence="2" id="KW-1185">Reference proteome</keyword>
<reference evidence="1" key="1">
    <citation type="journal article" date="2014" name="Int. J. Syst. Evol. Microbiol.">
        <title>Complete genome sequence of Corynebacterium casei LMG S-19264T (=DSM 44701T), isolated from a smear-ripened cheese.</title>
        <authorList>
            <consortium name="US DOE Joint Genome Institute (JGI-PGF)"/>
            <person name="Walter F."/>
            <person name="Albersmeier A."/>
            <person name="Kalinowski J."/>
            <person name="Ruckert C."/>
        </authorList>
    </citation>
    <scope>NUCLEOTIDE SEQUENCE</scope>
    <source>
        <strain evidence="1">CGMCC 1.15493</strain>
    </source>
</reference>
<dbReference type="AlphaFoldDB" id="A0A916XUJ6"/>
<dbReference type="EMBL" id="BMJJ01000003">
    <property type="protein sequence ID" value="GGD11939.1"/>
    <property type="molecule type" value="Genomic_DNA"/>
</dbReference>
<reference evidence="1" key="2">
    <citation type="submission" date="2020-09" db="EMBL/GenBank/DDBJ databases">
        <authorList>
            <person name="Sun Q."/>
            <person name="Zhou Y."/>
        </authorList>
    </citation>
    <scope>NUCLEOTIDE SEQUENCE</scope>
    <source>
        <strain evidence="1">CGMCC 1.15493</strain>
    </source>
</reference>
<comment type="caution">
    <text evidence="1">The sequence shown here is derived from an EMBL/GenBank/DDBJ whole genome shotgun (WGS) entry which is preliminary data.</text>
</comment>
<sequence length="178" mass="20150">METLGDSIVVTTLNRAERKLDGTVWLVQRYRKCDDRVVIASVMVMRTHDGNLISNRQRWNGGPTDVIEVRKARRGYLKFVPDGMDWSGPDVLRNPDPEYRDLTGATFSHILRVYPEGTVLLSYVQGATEVVVMGKRLSDGRWLIAPKDAMTDAHRNAEAEIISDGIYTKDEDFEGFSM</sequence>
<organism evidence="1 2">
    <name type="scientific">Aureimonas glaciei</name>
    <dbReference type="NCBI Taxonomy" id="1776957"/>
    <lineage>
        <taxon>Bacteria</taxon>
        <taxon>Pseudomonadati</taxon>
        <taxon>Pseudomonadota</taxon>
        <taxon>Alphaproteobacteria</taxon>
        <taxon>Hyphomicrobiales</taxon>
        <taxon>Aurantimonadaceae</taxon>
        <taxon>Aureimonas</taxon>
    </lineage>
</organism>
<accession>A0A916XUJ6</accession>
<name>A0A916XUJ6_9HYPH</name>